<evidence type="ECO:0000256" key="5">
    <source>
        <dbReference type="ARBA" id="ARBA00022989"/>
    </source>
</evidence>
<keyword evidence="10" id="KW-1185">Reference proteome</keyword>
<protein>
    <submittedName>
        <fullName evidence="9">Di-and tricarboxylate transporter</fullName>
    </submittedName>
</protein>
<gene>
    <name evidence="9" type="ORF">SAMN04490247_2014</name>
</gene>
<evidence type="ECO:0000256" key="7">
    <source>
        <dbReference type="SAM" id="Phobius"/>
    </source>
</evidence>
<keyword evidence="5 7" id="KW-1133">Transmembrane helix</keyword>
<feature type="transmembrane region" description="Helical" evidence="7">
    <location>
        <begin position="404"/>
        <end position="435"/>
    </location>
</feature>
<dbReference type="InterPro" id="IPR051679">
    <property type="entry name" value="DASS-Related_Transporters"/>
</dbReference>
<dbReference type="OrthoDB" id="9765532at2"/>
<evidence type="ECO:0000256" key="2">
    <source>
        <dbReference type="ARBA" id="ARBA00022448"/>
    </source>
</evidence>
<reference evidence="10" key="1">
    <citation type="submission" date="2016-10" db="EMBL/GenBank/DDBJ databases">
        <authorList>
            <person name="Varghese N."/>
            <person name="Submissions S."/>
        </authorList>
    </citation>
    <scope>NUCLEOTIDE SEQUENCE [LARGE SCALE GENOMIC DNA]</scope>
    <source>
        <strain evidence="10">DSM 4771</strain>
    </source>
</reference>
<dbReference type="PROSITE" id="PS51202">
    <property type="entry name" value="RCK_C"/>
    <property type="match status" value="2"/>
</dbReference>
<dbReference type="PANTHER" id="PTHR43652:SF2">
    <property type="entry name" value="BASIC AMINO ACID ANTIPORTER YFCC-RELATED"/>
    <property type="match status" value="1"/>
</dbReference>
<keyword evidence="6 7" id="KW-0472">Membrane</keyword>
<feature type="transmembrane region" description="Helical" evidence="7">
    <location>
        <begin position="28"/>
        <end position="45"/>
    </location>
</feature>
<dbReference type="GO" id="GO:0006813">
    <property type="term" value="P:potassium ion transport"/>
    <property type="evidence" value="ECO:0007669"/>
    <property type="project" value="InterPro"/>
</dbReference>
<feature type="transmembrane region" description="Helical" evidence="7">
    <location>
        <begin position="141"/>
        <end position="165"/>
    </location>
</feature>
<keyword evidence="3 7" id="KW-0812">Transmembrane</keyword>
<evidence type="ECO:0000259" key="8">
    <source>
        <dbReference type="PROSITE" id="PS51202"/>
    </source>
</evidence>
<comment type="subcellular location">
    <subcellularLocation>
        <location evidence="1">Membrane</location>
        <topology evidence="1">Multi-pass membrane protein</topology>
    </subcellularLocation>
</comment>
<dbReference type="PANTHER" id="PTHR43652">
    <property type="entry name" value="BASIC AMINO ACID ANTIPORTER YFCC-RELATED"/>
    <property type="match status" value="1"/>
</dbReference>
<dbReference type="Pfam" id="PF02080">
    <property type="entry name" value="TrkA_C"/>
    <property type="match status" value="1"/>
</dbReference>
<feature type="transmembrane region" description="Helical" evidence="7">
    <location>
        <begin position="6"/>
        <end position="21"/>
    </location>
</feature>
<feature type="domain" description="RCK C-terminal" evidence="8">
    <location>
        <begin position="206"/>
        <end position="290"/>
    </location>
</feature>
<dbReference type="SUPFAM" id="SSF116726">
    <property type="entry name" value="TrkA C-terminal domain-like"/>
    <property type="match status" value="2"/>
</dbReference>
<proteinExistence type="predicted"/>
<dbReference type="AlphaFoldDB" id="A0A1G8TWP7"/>
<dbReference type="STRING" id="86666.SAMN04490247_2014"/>
<evidence type="ECO:0000313" key="9">
    <source>
        <dbReference type="EMBL" id="SDJ45996.1"/>
    </source>
</evidence>
<accession>A0A1G8TWP7</accession>
<dbReference type="GO" id="GO:0005886">
    <property type="term" value="C:plasma membrane"/>
    <property type="evidence" value="ECO:0007669"/>
    <property type="project" value="TreeGrafter"/>
</dbReference>
<keyword evidence="2" id="KW-0813">Transport</keyword>
<dbReference type="EMBL" id="FNEV01000005">
    <property type="protein sequence ID" value="SDJ45996.1"/>
    <property type="molecule type" value="Genomic_DNA"/>
</dbReference>
<dbReference type="InterPro" id="IPR004680">
    <property type="entry name" value="Cit_transptr-like_dom"/>
</dbReference>
<dbReference type="InterPro" id="IPR006037">
    <property type="entry name" value="RCK_C"/>
</dbReference>
<evidence type="ECO:0000256" key="6">
    <source>
        <dbReference type="ARBA" id="ARBA00023136"/>
    </source>
</evidence>
<feature type="domain" description="RCK C-terminal" evidence="8">
    <location>
        <begin position="298"/>
        <end position="382"/>
    </location>
</feature>
<dbReference type="PROSITE" id="PS01271">
    <property type="entry name" value="NA_SULFATE"/>
    <property type="match status" value="1"/>
</dbReference>
<dbReference type="RefSeq" id="WP_093193739.1">
    <property type="nucleotide sequence ID" value="NZ_FNEV01000005.1"/>
</dbReference>
<feature type="transmembrane region" description="Helical" evidence="7">
    <location>
        <begin position="177"/>
        <end position="200"/>
    </location>
</feature>
<feature type="transmembrane region" description="Helical" evidence="7">
    <location>
        <begin position="570"/>
        <end position="590"/>
    </location>
</feature>
<dbReference type="GO" id="GO:0008324">
    <property type="term" value="F:monoatomic cation transmembrane transporter activity"/>
    <property type="evidence" value="ECO:0007669"/>
    <property type="project" value="InterPro"/>
</dbReference>
<dbReference type="Proteomes" id="UP000199225">
    <property type="component" value="Unassembled WGS sequence"/>
</dbReference>
<dbReference type="InterPro" id="IPR036721">
    <property type="entry name" value="RCK_C_sf"/>
</dbReference>
<feature type="transmembrane region" description="Helical" evidence="7">
    <location>
        <begin position="447"/>
        <end position="466"/>
    </location>
</feature>
<organism evidence="9 10">
    <name type="scientific">Salimicrobium halophilum</name>
    <dbReference type="NCBI Taxonomy" id="86666"/>
    <lineage>
        <taxon>Bacteria</taxon>
        <taxon>Bacillati</taxon>
        <taxon>Bacillota</taxon>
        <taxon>Bacilli</taxon>
        <taxon>Bacillales</taxon>
        <taxon>Bacillaceae</taxon>
        <taxon>Salimicrobium</taxon>
    </lineage>
</organism>
<keyword evidence="4" id="KW-0677">Repeat</keyword>
<evidence type="ECO:0000313" key="10">
    <source>
        <dbReference type="Proteomes" id="UP000199225"/>
    </source>
</evidence>
<evidence type="ECO:0000256" key="3">
    <source>
        <dbReference type="ARBA" id="ARBA00022692"/>
    </source>
</evidence>
<feature type="transmembrane region" description="Helical" evidence="7">
    <location>
        <begin position="530"/>
        <end position="550"/>
    </location>
</feature>
<evidence type="ECO:0000256" key="1">
    <source>
        <dbReference type="ARBA" id="ARBA00004141"/>
    </source>
</evidence>
<feature type="transmembrane region" description="Helical" evidence="7">
    <location>
        <begin position="486"/>
        <end position="518"/>
    </location>
</feature>
<dbReference type="InterPro" id="IPR031312">
    <property type="entry name" value="Na/sul_symport_CS"/>
</dbReference>
<sequence length="591" mass="64182">MTIEMGLVFGIVGLMLIGLIMEVGRPELLVLMTLFVFIVFGFISPEEGLAGFSNQGMLTIGLLFIVGGVLEKSGLAEKLVSRLLSGAGTERKARGRLLLPLAGMSGFLNNTPLVVTLTPVVRKWCEAHNLAPSKFLIPLSYAAILGGTMTLMGTSTNLVIHGLLLDFDEGGFRFFDLAIAGLPVTIVGLVYLLLFAPVLLPDQRKEEDEEETQPRDFLSELRIQPHFPYSGKTVREAGLGDLKGLTLIEIKRGNKKISPVTGETIVLNGDRLFFTGVINSIADLGKRRGLLVDTGTDLSIADLKKGTNKLREGIVSHQSSLLGRTVKENRFRQTYDAAVVAVHRNEERVEGRIGDIQPKAGDVLLMVAGESFDNRAKRHRDFYVTSPEGKEKFYEDDRTGWSTLLIFICALICVMSGFLSIFEAMAMAVALLLTFRLVSPEEALKMIQFKVLVLIAGALGIGNVIIESKAAAWMAQELSVAMEPYNVIMILAVLYGTTALLTEIVTNNAAAVIMFPVAYQISEGIGMDPIGMAILIAIAASASFLSPIGYQTNLIVLGPGGYRLRDYLKVGLPLTILTSVVTIGIICNYYM</sequence>
<dbReference type="Gene3D" id="3.30.70.1450">
    <property type="entry name" value="Regulator of K+ conductance, C-terminal domain"/>
    <property type="match status" value="2"/>
</dbReference>
<evidence type="ECO:0000256" key="4">
    <source>
        <dbReference type="ARBA" id="ARBA00022737"/>
    </source>
</evidence>
<name>A0A1G8TWP7_9BACI</name>
<dbReference type="Pfam" id="PF03600">
    <property type="entry name" value="CitMHS"/>
    <property type="match status" value="1"/>
</dbReference>